<dbReference type="AlphaFoldDB" id="A0A844BAQ9"/>
<accession>A0A844BAQ9</accession>
<organism evidence="2 3">
    <name type="scientific">Caenimonas koreensis DSM 17982</name>
    <dbReference type="NCBI Taxonomy" id="1121255"/>
    <lineage>
        <taxon>Bacteria</taxon>
        <taxon>Pseudomonadati</taxon>
        <taxon>Pseudomonadota</taxon>
        <taxon>Betaproteobacteria</taxon>
        <taxon>Burkholderiales</taxon>
        <taxon>Comamonadaceae</taxon>
        <taxon>Caenimonas</taxon>
    </lineage>
</organism>
<feature type="domain" description="AB hydrolase-1" evidence="1">
    <location>
        <begin position="67"/>
        <end position="304"/>
    </location>
</feature>
<evidence type="ECO:0000313" key="3">
    <source>
        <dbReference type="Proteomes" id="UP000487350"/>
    </source>
</evidence>
<dbReference type="PRINTS" id="PR00412">
    <property type="entry name" value="EPOXHYDRLASE"/>
</dbReference>
<evidence type="ECO:0000313" key="2">
    <source>
        <dbReference type="EMBL" id="MRD48646.1"/>
    </source>
</evidence>
<dbReference type="InterPro" id="IPR029058">
    <property type="entry name" value="AB_hydrolase_fold"/>
</dbReference>
<dbReference type="InterPro" id="IPR000073">
    <property type="entry name" value="AB_hydrolase_1"/>
</dbReference>
<keyword evidence="2" id="KW-0378">Hydrolase</keyword>
<dbReference type="OrthoDB" id="9799989at2"/>
<dbReference type="PANTHER" id="PTHR46438:SF11">
    <property type="entry name" value="LIPASE-RELATED"/>
    <property type="match status" value="1"/>
</dbReference>
<protein>
    <submittedName>
        <fullName evidence="2">Alpha/beta fold hydrolase</fullName>
    </submittedName>
</protein>
<name>A0A844BAQ9_9BURK</name>
<keyword evidence="3" id="KW-1185">Reference proteome</keyword>
<dbReference type="Pfam" id="PF00561">
    <property type="entry name" value="Abhydrolase_1"/>
    <property type="match status" value="1"/>
</dbReference>
<gene>
    <name evidence="2" type="ORF">GHT07_15260</name>
</gene>
<comment type="caution">
    <text evidence="2">The sequence shown here is derived from an EMBL/GenBank/DDBJ whole genome shotgun (WGS) entry which is preliminary data.</text>
</comment>
<dbReference type="Gene3D" id="3.40.50.1820">
    <property type="entry name" value="alpha/beta hydrolase"/>
    <property type="match status" value="1"/>
</dbReference>
<evidence type="ECO:0000259" key="1">
    <source>
        <dbReference type="Pfam" id="PF00561"/>
    </source>
</evidence>
<dbReference type="Proteomes" id="UP000487350">
    <property type="component" value="Unassembled WGS sequence"/>
</dbReference>
<dbReference type="PANTHER" id="PTHR46438">
    <property type="entry name" value="ALPHA/BETA-HYDROLASES SUPERFAMILY PROTEIN"/>
    <property type="match status" value="1"/>
</dbReference>
<sequence>MTRPIHRLLAAAALLLLLGAICWMAWTPDRPLDELKARWAQAPSQFMDVNGLQVHLRDEGQRDDPSPIVLLHGTSASLHTWQGWVEALGTNRRVIRIDLPGFGLTGPSAANDYSAEAYVVFVRAAMDKLAVNRFVIGGNSLGGQVAWSVALAMPGRVDGLILVDASGFAPESFKAVQTTPLGFRLAATPVLRFVSQYTLPRAVVERSLKDVYGDPSRVTPALVDLYEAMALRAGNRQALVRRIEQGYTGDVARLKDIHVPTLILWGGKDRVVPPECAQRFARAIAGSQLVMFEELGHLPQEEDPVGTVGAVRRFLMPQPAQLAALRAQ</sequence>
<dbReference type="InterPro" id="IPR000639">
    <property type="entry name" value="Epox_hydrolase-like"/>
</dbReference>
<dbReference type="EMBL" id="WJBU01000014">
    <property type="protein sequence ID" value="MRD48646.1"/>
    <property type="molecule type" value="Genomic_DNA"/>
</dbReference>
<dbReference type="SUPFAM" id="SSF53474">
    <property type="entry name" value="alpha/beta-Hydrolases"/>
    <property type="match status" value="1"/>
</dbReference>
<dbReference type="PRINTS" id="PR00111">
    <property type="entry name" value="ABHYDROLASE"/>
</dbReference>
<reference evidence="2 3" key="1">
    <citation type="submission" date="2019-11" db="EMBL/GenBank/DDBJ databases">
        <title>Caenimonas koreensis gen. nov., sp. nov., isolated from activated sludge.</title>
        <authorList>
            <person name="Seung H.R."/>
        </authorList>
    </citation>
    <scope>NUCLEOTIDE SEQUENCE [LARGE SCALE GENOMIC DNA]</scope>
    <source>
        <strain evidence="2 3">EMB320</strain>
    </source>
</reference>
<dbReference type="GO" id="GO:0016787">
    <property type="term" value="F:hydrolase activity"/>
    <property type="evidence" value="ECO:0007669"/>
    <property type="project" value="UniProtKB-KW"/>
</dbReference>
<proteinExistence type="predicted"/>